<dbReference type="AlphaFoldDB" id="A0A2S9XGR6"/>
<proteinExistence type="predicted"/>
<reference evidence="1 2" key="1">
    <citation type="submission" date="2018-03" db="EMBL/GenBank/DDBJ databases">
        <title>Draft Genome Sequences of the Obligatory Marine Myxobacteria Enhygromyxa salina SWB005.</title>
        <authorList>
            <person name="Poehlein A."/>
            <person name="Moghaddam J.A."/>
            <person name="Harms H."/>
            <person name="Alanjari M."/>
            <person name="Koenig G.M."/>
            <person name="Daniel R."/>
            <person name="Schaeberle T.F."/>
        </authorList>
    </citation>
    <scope>NUCLEOTIDE SEQUENCE [LARGE SCALE GENOMIC DNA]</scope>
    <source>
        <strain evidence="1 2">SWB005</strain>
    </source>
</reference>
<accession>A0A2S9XGR6</accession>
<keyword evidence="2" id="KW-1185">Reference proteome</keyword>
<sequence length="502" mass="53831">MQHFLLSPGAEIDENACLVGEDNGNFGFRHHCGGHMHFGFTGQATRTAVSDHCDDEFAEVEASAGHAPGSRSAWPQFRLRVAGACVLSASACGGPELPPIVQRSPRLTLRAPAELEICAGTFDLMESEVIELQDRFGVEPGPVEYTWMPESHYDDAELPCKLSTLACSLDAEVYARTLASTHELVHAARESLPAVLEEGLATFLSAPSSNDPAEMVARAQLLEALALGSWEGSEDGRGLYERSAHFVSFLISRSGWDKFIEFERRVRDASSNREQPLAEWTTDFEAVYGETFEQAWAAYADYPDCALAQFHHPLTACGRVMSGVVDASLRPAFMADAEDAEFSDALACTDDHVFGPHSLNGGVATRAANFVIEVDNWVGGSVAIALSGAPSPDSRALVTSCGDCWDGSASMLTHASPDERLAARGAMPRAASLGLFAEGFVAKTCSTPGTAAFWLRALGENSGARRHDALHHGLLELPSGLYALILYGAFDTDGALGLRLQY</sequence>
<dbReference type="EMBL" id="PVNK01000225">
    <property type="protein sequence ID" value="PRP92066.1"/>
    <property type="molecule type" value="Genomic_DNA"/>
</dbReference>
<comment type="caution">
    <text evidence="1">The sequence shown here is derived from an EMBL/GenBank/DDBJ whole genome shotgun (WGS) entry which is preliminary data.</text>
</comment>
<name>A0A2S9XGR6_9BACT</name>
<organism evidence="1 2">
    <name type="scientific">Enhygromyxa salina</name>
    <dbReference type="NCBI Taxonomy" id="215803"/>
    <lineage>
        <taxon>Bacteria</taxon>
        <taxon>Pseudomonadati</taxon>
        <taxon>Myxococcota</taxon>
        <taxon>Polyangia</taxon>
        <taxon>Nannocystales</taxon>
        <taxon>Nannocystaceae</taxon>
        <taxon>Enhygromyxa</taxon>
    </lineage>
</organism>
<protein>
    <submittedName>
        <fullName evidence="1">Uncharacterized protein</fullName>
    </submittedName>
</protein>
<evidence type="ECO:0000313" key="2">
    <source>
        <dbReference type="Proteomes" id="UP000237968"/>
    </source>
</evidence>
<gene>
    <name evidence="1" type="ORF">ENSA5_51600</name>
</gene>
<evidence type="ECO:0000313" key="1">
    <source>
        <dbReference type="EMBL" id="PRP92066.1"/>
    </source>
</evidence>
<dbReference type="Proteomes" id="UP000237968">
    <property type="component" value="Unassembled WGS sequence"/>
</dbReference>